<evidence type="ECO:0000259" key="6">
    <source>
        <dbReference type="Pfam" id="PF00441"/>
    </source>
</evidence>
<dbReference type="GO" id="GO:0050660">
    <property type="term" value="F:flavin adenine dinucleotide binding"/>
    <property type="evidence" value="ECO:0007669"/>
    <property type="project" value="InterPro"/>
</dbReference>
<reference evidence="9 10" key="1">
    <citation type="submission" date="2018-07" db="EMBL/GenBank/DDBJ databases">
        <title>Genomic Encyclopedia of Type Strains, Phase IV (KMG-IV): sequencing the most valuable type-strain genomes for metagenomic binning, comparative biology and taxonomic classification.</title>
        <authorList>
            <person name="Goeker M."/>
        </authorList>
    </citation>
    <scope>NUCLEOTIDE SEQUENCE [LARGE SCALE GENOMIC DNA]</scope>
    <source>
        <strain evidence="9 10">DSM 21352</strain>
    </source>
</reference>
<dbReference type="InterPro" id="IPR013786">
    <property type="entry name" value="AcylCoA_DH/ox_N"/>
</dbReference>
<dbReference type="OrthoDB" id="9770681at2"/>
<dbReference type="InterPro" id="IPR006091">
    <property type="entry name" value="Acyl-CoA_Oxase/DH_mid-dom"/>
</dbReference>
<dbReference type="EMBL" id="QQAV01000007">
    <property type="protein sequence ID" value="RDI22607.1"/>
    <property type="molecule type" value="Genomic_DNA"/>
</dbReference>
<dbReference type="GO" id="GO:0003995">
    <property type="term" value="F:acyl-CoA dehydrogenase activity"/>
    <property type="evidence" value="ECO:0007669"/>
    <property type="project" value="TreeGrafter"/>
</dbReference>
<dbReference type="Gene3D" id="1.20.140.10">
    <property type="entry name" value="Butyryl-CoA Dehydrogenase, subunit A, domain 3"/>
    <property type="match status" value="1"/>
</dbReference>
<evidence type="ECO:0000259" key="7">
    <source>
        <dbReference type="Pfam" id="PF02770"/>
    </source>
</evidence>
<dbReference type="Pfam" id="PF02771">
    <property type="entry name" value="Acyl-CoA_dh_N"/>
    <property type="match status" value="1"/>
</dbReference>
<comment type="caution">
    <text evidence="9">The sequence shown here is derived from an EMBL/GenBank/DDBJ whole genome shotgun (WGS) entry which is preliminary data.</text>
</comment>
<dbReference type="Pfam" id="PF00441">
    <property type="entry name" value="Acyl-CoA_dh_1"/>
    <property type="match status" value="1"/>
</dbReference>
<feature type="domain" description="Acyl-CoA dehydrogenase/oxidase C-terminal" evidence="6">
    <location>
        <begin position="239"/>
        <end position="372"/>
    </location>
</feature>
<protein>
    <submittedName>
        <fullName evidence="9">Alkylation response protein AidB-like acyl-CoA dehydrogenase</fullName>
    </submittedName>
</protein>
<dbReference type="Pfam" id="PF02770">
    <property type="entry name" value="Acyl-CoA_dh_M"/>
    <property type="match status" value="1"/>
</dbReference>
<sequence>MDLQYTPEQLQLRESVERFVREAYDFSHRRRVAASDLGHDAACWRRYADFGWLAIPFSEAEGGIGGDAVDTGIVMEGVGRGLLLEPYLASVVLGGGLLSLIGSEAQKAEWLQPMMAGELRLALAYAEPASRYDPFHIAATARQEGGVWRLDGTKTLVYGGDCADAIMVVARSAGAPGERAGLQAFVVPADAPGLSRTPYAMHDGQRAADLRLDGVTVDASRRLVPADGTEVGDALERVIDHGIAALAAEAVGAMAVLVDTTLDYLKTRQQFGRPIGTNQALQHRMVDMTIALDEARSMALYAALMLRDADAPARRRALSAAKMEIDRTARLVGQEAVQMHGAMGVTEELAVGHYFKRLSMIRLGFGDADWHAERYMAQ</sequence>
<dbReference type="SUPFAM" id="SSF56645">
    <property type="entry name" value="Acyl-CoA dehydrogenase NM domain-like"/>
    <property type="match status" value="1"/>
</dbReference>
<evidence type="ECO:0000313" key="9">
    <source>
        <dbReference type="EMBL" id="RDI22607.1"/>
    </source>
</evidence>
<dbReference type="Proteomes" id="UP000255265">
    <property type="component" value="Unassembled WGS sequence"/>
</dbReference>
<dbReference type="PANTHER" id="PTHR43884:SF20">
    <property type="entry name" value="ACYL-COA DEHYDROGENASE FADE28"/>
    <property type="match status" value="1"/>
</dbReference>
<dbReference type="RefSeq" id="WP_114803626.1">
    <property type="nucleotide sequence ID" value="NZ_QQAV01000007.1"/>
</dbReference>
<evidence type="ECO:0000256" key="4">
    <source>
        <dbReference type="ARBA" id="ARBA00022827"/>
    </source>
</evidence>
<comment type="cofactor">
    <cofactor evidence="1">
        <name>FAD</name>
        <dbReference type="ChEBI" id="CHEBI:57692"/>
    </cofactor>
</comment>
<comment type="similarity">
    <text evidence="2">Belongs to the acyl-CoA dehydrogenase family.</text>
</comment>
<dbReference type="Gene3D" id="2.40.110.10">
    <property type="entry name" value="Butyryl-CoA Dehydrogenase, subunit A, domain 2"/>
    <property type="match status" value="1"/>
</dbReference>
<dbReference type="InterPro" id="IPR046373">
    <property type="entry name" value="Acyl-CoA_Oxase/DH_mid-dom_sf"/>
</dbReference>
<organism evidence="9 10">
    <name type="scientific">Pseudacidovorax intermedius</name>
    <dbReference type="NCBI Taxonomy" id="433924"/>
    <lineage>
        <taxon>Bacteria</taxon>
        <taxon>Pseudomonadati</taxon>
        <taxon>Pseudomonadota</taxon>
        <taxon>Betaproteobacteria</taxon>
        <taxon>Burkholderiales</taxon>
        <taxon>Comamonadaceae</taxon>
        <taxon>Pseudacidovorax</taxon>
    </lineage>
</organism>
<dbReference type="SUPFAM" id="SSF47203">
    <property type="entry name" value="Acyl-CoA dehydrogenase C-terminal domain-like"/>
    <property type="match status" value="1"/>
</dbReference>
<evidence type="ECO:0000256" key="5">
    <source>
        <dbReference type="ARBA" id="ARBA00023002"/>
    </source>
</evidence>
<dbReference type="AlphaFoldDB" id="A0A370FDZ2"/>
<evidence type="ECO:0000256" key="1">
    <source>
        <dbReference type="ARBA" id="ARBA00001974"/>
    </source>
</evidence>
<dbReference type="InterPro" id="IPR009075">
    <property type="entry name" value="AcylCo_DH/oxidase_C"/>
</dbReference>
<keyword evidence="5" id="KW-0560">Oxidoreductase</keyword>
<dbReference type="Gene3D" id="1.10.540.10">
    <property type="entry name" value="Acyl-CoA dehydrogenase/oxidase, N-terminal domain"/>
    <property type="match status" value="1"/>
</dbReference>
<keyword evidence="3" id="KW-0285">Flavoprotein</keyword>
<evidence type="ECO:0000256" key="3">
    <source>
        <dbReference type="ARBA" id="ARBA00022630"/>
    </source>
</evidence>
<accession>A0A370FDZ2</accession>
<dbReference type="CDD" id="cd00567">
    <property type="entry name" value="ACAD"/>
    <property type="match status" value="1"/>
</dbReference>
<proteinExistence type="inferred from homology"/>
<evidence type="ECO:0000259" key="8">
    <source>
        <dbReference type="Pfam" id="PF02771"/>
    </source>
</evidence>
<dbReference type="InterPro" id="IPR036250">
    <property type="entry name" value="AcylCo_DH-like_C"/>
</dbReference>
<keyword evidence="10" id="KW-1185">Reference proteome</keyword>
<dbReference type="InterPro" id="IPR037069">
    <property type="entry name" value="AcylCoA_DH/ox_N_sf"/>
</dbReference>
<keyword evidence="4" id="KW-0274">FAD</keyword>
<feature type="domain" description="Acyl-CoA dehydrogenase/oxidase N-terminal" evidence="8">
    <location>
        <begin position="6"/>
        <end position="118"/>
    </location>
</feature>
<gene>
    <name evidence="9" type="ORF">DFR41_10710</name>
</gene>
<dbReference type="InterPro" id="IPR009100">
    <property type="entry name" value="AcylCoA_DH/oxidase_NM_dom_sf"/>
</dbReference>
<name>A0A370FDZ2_9BURK</name>
<dbReference type="PANTHER" id="PTHR43884">
    <property type="entry name" value="ACYL-COA DEHYDROGENASE"/>
    <property type="match status" value="1"/>
</dbReference>
<evidence type="ECO:0000313" key="10">
    <source>
        <dbReference type="Proteomes" id="UP000255265"/>
    </source>
</evidence>
<evidence type="ECO:0000256" key="2">
    <source>
        <dbReference type="ARBA" id="ARBA00009347"/>
    </source>
</evidence>
<feature type="domain" description="Acyl-CoA oxidase/dehydrogenase middle" evidence="7">
    <location>
        <begin position="122"/>
        <end position="209"/>
    </location>
</feature>